<dbReference type="AlphaFoldDB" id="A0A533Q6B0"/>
<sequence length="39" mass="4820">MDLHNLRWFLPSFPNAFIGNPVYGRKQERYWIPDKNIRE</sequence>
<evidence type="ECO:0000313" key="2">
    <source>
        <dbReference type="Proteomes" id="UP000319783"/>
    </source>
</evidence>
<comment type="caution">
    <text evidence="1">The sequence shown here is derived from an EMBL/GenBank/DDBJ whole genome shotgun (WGS) entry which is preliminary data.</text>
</comment>
<name>A0A533Q6B0_9BACT</name>
<proteinExistence type="predicted"/>
<dbReference type="Proteomes" id="UP000319783">
    <property type="component" value="Unassembled WGS sequence"/>
</dbReference>
<dbReference type="EMBL" id="SULG01000132">
    <property type="protein sequence ID" value="TLD40102.1"/>
    <property type="molecule type" value="Genomic_DNA"/>
</dbReference>
<evidence type="ECO:0000313" key="1">
    <source>
        <dbReference type="EMBL" id="TLD40102.1"/>
    </source>
</evidence>
<gene>
    <name evidence="1" type="ORF">JETT_3629</name>
</gene>
<organism evidence="1 2">
    <name type="scientific">Candidatus Jettenia ecosi</name>
    <dbReference type="NCBI Taxonomy" id="2494326"/>
    <lineage>
        <taxon>Bacteria</taxon>
        <taxon>Pseudomonadati</taxon>
        <taxon>Planctomycetota</taxon>
        <taxon>Candidatus Brocadiia</taxon>
        <taxon>Candidatus Brocadiales</taxon>
        <taxon>Candidatus Brocadiaceae</taxon>
        <taxon>Candidatus Jettenia</taxon>
    </lineage>
</organism>
<protein>
    <submittedName>
        <fullName evidence="1">Uncharacterized protein</fullName>
    </submittedName>
</protein>
<reference evidence="1 2" key="1">
    <citation type="submission" date="2019-04" db="EMBL/GenBank/DDBJ databases">
        <title>Genome of a novel bacterium Candidatus Jettenia ecosi reconstructed from metagenome of an anammox bioreactor.</title>
        <authorList>
            <person name="Mardanov A.V."/>
            <person name="Beletsky A.V."/>
            <person name="Ravin N.V."/>
            <person name="Botchkova E.A."/>
            <person name="Litti Y.V."/>
            <person name="Nozhevnikova A.N."/>
        </authorList>
    </citation>
    <scope>NUCLEOTIDE SEQUENCE [LARGE SCALE GENOMIC DNA]</scope>
    <source>
        <strain evidence="1">J2</strain>
    </source>
</reference>
<accession>A0A533Q6B0</accession>